<sequence>MDELISLVGNVGFPIAVSCYLLIRVEKRIIELTHCIQTLSANISHLS</sequence>
<feature type="transmembrane region" description="Helical" evidence="1">
    <location>
        <begin position="6"/>
        <end position="23"/>
    </location>
</feature>
<dbReference type="Pfam" id="PF12841">
    <property type="entry name" value="YvrJ"/>
    <property type="match status" value="1"/>
</dbReference>
<keyword evidence="1" id="KW-1133">Transmembrane helix</keyword>
<gene>
    <name evidence="2" type="ORF">O6R05_07035</name>
</gene>
<protein>
    <submittedName>
        <fullName evidence="2">YvrJ family protein</fullName>
    </submittedName>
</protein>
<accession>A0ABY7QUP6</accession>
<dbReference type="InterPro" id="IPR024419">
    <property type="entry name" value="YvrJ"/>
</dbReference>
<dbReference type="Proteomes" id="UP001210339">
    <property type="component" value="Chromosome"/>
</dbReference>
<evidence type="ECO:0000313" key="2">
    <source>
        <dbReference type="EMBL" id="WBW49750.1"/>
    </source>
</evidence>
<dbReference type="RefSeq" id="WP_271191281.1">
    <property type="nucleotide sequence ID" value="NZ_CP115667.1"/>
</dbReference>
<name>A0ABY7QUP6_9FIRM</name>
<keyword evidence="1" id="KW-0472">Membrane</keyword>
<organism evidence="2 3">
    <name type="scientific">Peptoniphilus equinus</name>
    <dbReference type="NCBI Taxonomy" id="3016343"/>
    <lineage>
        <taxon>Bacteria</taxon>
        <taxon>Bacillati</taxon>
        <taxon>Bacillota</taxon>
        <taxon>Tissierellia</taxon>
        <taxon>Tissierellales</taxon>
        <taxon>Peptoniphilaceae</taxon>
        <taxon>Peptoniphilus</taxon>
    </lineage>
</organism>
<keyword evidence="1" id="KW-0812">Transmembrane</keyword>
<evidence type="ECO:0000256" key="1">
    <source>
        <dbReference type="SAM" id="Phobius"/>
    </source>
</evidence>
<keyword evidence="3" id="KW-1185">Reference proteome</keyword>
<reference evidence="2 3" key="1">
    <citation type="submission" date="2023-01" db="EMBL/GenBank/DDBJ databases">
        <authorList>
            <person name="Lee S.H."/>
            <person name="Jung H.S."/>
            <person name="Yun J.U."/>
        </authorList>
    </citation>
    <scope>NUCLEOTIDE SEQUENCE [LARGE SCALE GENOMIC DNA]</scope>
    <source>
        <strain evidence="2 3">CBA3646</strain>
    </source>
</reference>
<evidence type="ECO:0000313" key="3">
    <source>
        <dbReference type="Proteomes" id="UP001210339"/>
    </source>
</evidence>
<proteinExistence type="predicted"/>
<dbReference type="EMBL" id="CP115667">
    <property type="protein sequence ID" value="WBW49750.1"/>
    <property type="molecule type" value="Genomic_DNA"/>
</dbReference>